<organism evidence="1 2">
    <name type="scientific">Achlya hypogyna</name>
    <name type="common">Oomycete</name>
    <name type="synonym">Protoachlya hypogyna</name>
    <dbReference type="NCBI Taxonomy" id="1202772"/>
    <lineage>
        <taxon>Eukaryota</taxon>
        <taxon>Sar</taxon>
        <taxon>Stramenopiles</taxon>
        <taxon>Oomycota</taxon>
        <taxon>Saprolegniomycetes</taxon>
        <taxon>Saprolegniales</taxon>
        <taxon>Achlyaceae</taxon>
        <taxon>Achlya</taxon>
    </lineage>
</organism>
<accession>A0A1V9YEE2</accession>
<proteinExistence type="predicted"/>
<name>A0A1V9YEE2_ACHHY</name>
<gene>
    <name evidence="1" type="ORF">ACHHYP_20704</name>
</gene>
<comment type="caution">
    <text evidence="1">The sequence shown here is derived from an EMBL/GenBank/DDBJ whole genome shotgun (WGS) entry which is preliminary data.</text>
</comment>
<evidence type="ECO:0000313" key="2">
    <source>
        <dbReference type="Proteomes" id="UP000243579"/>
    </source>
</evidence>
<dbReference type="Proteomes" id="UP000243579">
    <property type="component" value="Unassembled WGS sequence"/>
</dbReference>
<evidence type="ECO:0000313" key="1">
    <source>
        <dbReference type="EMBL" id="OQR84062.1"/>
    </source>
</evidence>
<protein>
    <submittedName>
        <fullName evidence="1">Uncharacterized protein</fullName>
    </submittedName>
</protein>
<reference evidence="1 2" key="1">
    <citation type="journal article" date="2014" name="Genome Biol. Evol.">
        <title>The secreted proteins of Achlya hypogyna and Thraustotheca clavata identify the ancestral oomycete secretome and reveal gene acquisitions by horizontal gene transfer.</title>
        <authorList>
            <person name="Misner I."/>
            <person name="Blouin N."/>
            <person name="Leonard G."/>
            <person name="Richards T.A."/>
            <person name="Lane C.E."/>
        </authorList>
    </citation>
    <scope>NUCLEOTIDE SEQUENCE [LARGE SCALE GENOMIC DNA]</scope>
    <source>
        <strain evidence="1 2">ATCC 48635</strain>
    </source>
</reference>
<dbReference type="EMBL" id="JNBR01001943">
    <property type="protein sequence ID" value="OQR84062.1"/>
    <property type="molecule type" value="Genomic_DNA"/>
</dbReference>
<dbReference type="OrthoDB" id="10457074at2759"/>
<keyword evidence="2" id="KW-1185">Reference proteome</keyword>
<sequence length="89" mass="10001">MGFSFVTSTPAPRRSSMSMAAVLRRRQVEIPPPIDMVDLGSPRFPHLCMTTEDRARTVAAEYKAVPSVARHLDHGNDEWRRAFFGMDAP</sequence>
<dbReference type="AlphaFoldDB" id="A0A1V9YEE2"/>